<keyword evidence="3" id="KW-1185">Reference proteome</keyword>
<proteinExistence type="predicted"/>
<comment type="caution">
    <text evidence="2">The sequence shown here is derived from an EMBL/GenBank/DDBJ whole genome shotgun (WGS) entry which is preliminary data.</text>
</comment>
<sequence length="535" mass="63192">MKTKLNTYVKAKLIDKDDLIFELTQDAKKGDLINIRALTSDVNLDFINEALEEFWNKEVENKTLQLKEKIKNSKEFKDIYKDIQEKNEKISELNDQIKQLQVDIKSSQQSYKNELKNQKDELQNQIKKENDLEKLNYQKEINKITFDKEVLQTKLKDTEQQIISLEEKHKNILEQEKKNWEEKQQLKLNKEISDIKNALKLKENECENLNDKLNNLEKILNLEHEKAIQQKQNEFEKEKMDLESQLQLENKRYEDLLEQIENRKKYGTKEIGELGEEYVKNSLEEEFSGFDFLTINKTTNNINGSKPDFLIEFWDSSFSGEKNDFSYPKIGECIIEVKTKATDEGSTKISSHLAKFEKDRRNFSKNPDTYGLLVTDLEPKLNFLFKMDPKYPRIIIVRFEALVPLVRLIHTMILKESKMKIEQVNLKDTENLIKEWEDLKDDIFKNSFKNLNSHINDSVKLISDSIDKLTKAKDEHLRIALFKNMKTIENKINGFNLQNKTKKLENKIKATEVIEVISEDDEENEAHKTIHVKLF</sequence>
<dbReference type="RefSeq" id="WP_330500767.1">
    <property type="nucleotide sequence ID" value="NZ_JAZDWZ010000005.1"/>
</dbReference>
<feature type="coiled-coil region" evidence="1">
    <location>
        <begin position="76"/>
        <end position="263"/>
    </location>
</feature>
<dbReference type="Proteomes" id="UP001344817">
    <property type="component" value="Unassembled WGS sequence"/>
</dbReference>
<evidence type="ECO:0000313" key="2">
    <source>
        <dbReference type="EMBL" id="MEE3928355.1"/>
    </source>
</evidence>
<evidence type="ECO:0000256" key="1">
    <source>
        <dbReference type="SAM" id="Coils"/>
    </source>
</evidence>
<protein>
    <submittedName>
        <fullName evidence="2">DUF2130 domain-containing protein</fullName>
    </submittedName>
</protein>
<organism evidence="2 3">
    <name type="scientific">Mycoplasmopsis ciconiae</name>
    <dbReference type="NCBI Taxonomy" id="561067"/>
    <lineage>
        <taxon>Bacteria</taxon>
        <taxon>Bacillati</taxon>
        <taxon>Mycoplasmatota</taxon>
        <taxon>Mycoplasmoidales</taxon>
        <taxon>Metamycoplasmataceae</taxon>
        <taxon>Mycoplasmopsis</taxon>
    </lineage>
</organism>
<dbReference type="Pfam" id="PF09903">
    <property type="entry name" value="DUF2130"/>
    <property type="match status" value="1"/>
</dbReference>
<evidence type="ECO:0000313" key="3">
    <source>
        <dbReference type="Proteomes" id="UP001344817"/>
    </source>
</evidence>
<gene>
    <name evidence="2" type="ORF">V2E24_02070</name>
</gene>
<feature type="coiled-coil region" evidence="1">
    <location>
        <begin position="419"/>
        <end position="446"/>
    </location>
</feature>
<dbReference type="InterPro" id="IPR019219">
    <property type="entry name" value="DUF2130"/>
</dbReference>
<accession>A0ABU7MLP3</accession>
<dbReference type="EMBL" id="JAZDWZ010000005">
    <property type="protein sequence ID" value="MEE3928355.1"/>
    <property type="molecule type" value="Genomic_DNA"/>
</dbReference>
<keyword evidence="1" id="KW-0175">Coiled coil</keyword>
<reference evidence="2" key="1">
    <citation type="submission" date="2024-01" db="EMBL/GenBank/DDBJ databases">
        <title>Genome sequence of Mycoplasma ciconiae type strain DSM 25251.</title>
        <authorList>
            <person name="Spergser J."/>
        </authorList>
    </citation>
    <scope>NUCLEOTIDE SEQUENCE [LARGE SCALE GENOMIC DNA]</scope>
    <source>
        <strain evidence="2">DSM 25251</strain>
    </source>
</reference>
<name>A0ABU7MLP3_9BACT</name>